<dbReference type="InterPro" id="IPR029058">
    <property type="entry name" value="AB_hydrolase_fold"/>
</dbReference>
<dbReference type="SUPFAM" id="SSF53474">
    <property type="entry name" value="alpha/beta-Hydrolases"/>
    <property type="match status" value="1"/>
</dbReference>
<evidence type="ECO:0000256" key="1">
    <source>
        <dbReference type="ARBA" id="ARBA00022801"/>
    </source>
</evidence>
<keyword evidence="1" id="KW-0378">Hydrolase</keyword>
<evidence type="ECO:0000259" key="2">
    <source>
        <dbReference type="Pfam" id="PF00326"/>
    </source>
</evidence>
<feature type="domain" description="Peptidase S9 prolyl oligopeptidase catalytic" evidence="2">
    <location>
        <begin position="420"/>
        <end position="634"/>
    </location>
</feature>
<dbReference type="Gene3D" id="3.40.50.1820">
    <property type="entry name" value="alpha/beta hydrolase"/>
    <property type="match status" value="1"/>
</dbReference>
<keyword evidence="4" id="KW-1185">Reference proteome</keyword>
<dbReference type="InterPro" id="IPR011042">
    <property type="entry name" value="6-blade_b-propeller_TolB-like"/>
</dbReference>
<evidence type="ECO:0000313" key="4">
    <source>
        <dbReference type="Proteomes" id="UP001300692"/>
    </source>
</evidence>
<dbReference type="Proteomes" id="UP001300692">
    <property type="component" value="Unassembled WGS sequence"/>
</dbReference>
<organism evidence="3 4">
    <name type="scientific">Reichenbachiella ulvae</name>
    <dbReference type="NCBI Taxonomy" id="2980104"/>
    <lineage>
        <taxon>Bacteria</taxon>
        <taxon>Pseudomonadati</taxon>
        <taxon>Bacteroidota</taxon>
        <taxon>Cytophagia</taxon>
        <taxon>Cytophagales</taxon>
        <taxon>Reichenbachiellaceae</taxon>
        <taxon>Reichenbachiella</taxon>
    </lineage>
</organism>
<dbReference type="InterPro" id="IPR001375">
    <property type="entry name" value="Peptidase_S9_cat"/>
</dbReference>
<dbReference type="PANTHER" id="PTHR42776">
    <property type="entry name" value="SERINE PEPTIDASE S9 FAMILY MEMBER"/>
    <property type="match status" value="1"/>
</dbReference>
<reference evidence="3 4" key="1">
    <citation type="submission" date="2022-10" db="EMBL/GenBank/DDBJ databases">
        <title>Comparative genomics and taxonomic characterization of three novel marine species of genus Reichenbachiella exhibiting antioxidant and polysaccharide degradation activities.</title>
        <authorList>
            <person name="Muhammad N."/>
            <person name="Lee Y.-J."/>
            <person name="Ko J."/>
            <person name="Kim S.-G."/>
        </authorList>
    </citation>
    <scope>NUCLEOTIDE SEQUENCE [LARGE SCALE GENOMIC DNA]</scope>
    <source>
        <strain evidence="3 4">ABR2-5</strain>
    </source>
</reference>
<dbReference type="Gene3D" id="2.120.10.30">
    <property type="entry name" value="TolB, C-terminal domain"/>
    <property type="match status" value="1"/>
</dbReference>
<dbReference type="PANTHER" id="PTHR42776:SF27">
    <property type="entry name" value="DIPEPTIDYL PEPTIDASE FAMILY MEMBER 6"/>
    <property type="match status" value="1"/>
</dbReference>
<name>A0ABT3CTQ9_9BACT</name>
<comment type="caution">
    <text evidence="3">The sequence shown here is derived from an EMBL/GenBank/DDBJ whole genome shotgun (WGS) entry which is preliminary data.</text>
</comment>
<dbReference type="EMBL" id="JAOYOD010000001">
    <property type="protein sequence ID" value="MCV9387017.1"/>
    <property type="molecule type" value="Genomic_DNA"/>
</dbReference>
<sequence>MKPHLNLALILGLLILLGCEKPKPESQRPPEIPMEEFFKNPESYRFRLSPDGTSLSFLTTYNKRLNIHVKDLATGDTIRVTSDTARDIRMYAWANNNQLIYFQDTGGDENFQLFAADKTGDNVTALTNFEGVRTQLIDDLPDLPQEIIIEMNKENPQVFDPYRINIVTGELTKLAANPGDITEWFTDHEGKLRLAIKTDGVNQTFLYRPTEEDEFEEIMSITFKDTFAPMFFTFDNKNLYALSNLGRNTTAVVEFDLETKTEKALLYENPDYDVTDLSYSRKRKVLSNAMFEADRVGYYFFDDQTKKMYEAINNGIEGDLDIYVLASTKAEDKFMFVTESDRTGTIYYTYDMADEQIELVANTRPWINPENMASVKPIQYQSRDGLTINGYLTLPTGIEPKNLPVVVHPHGGPWARDSWGYNPELQFLANRGYAVLQMNFRGSTGYGKEFWMKSFKQWGRTMQNDITDGTKYLIDQGIADPERIAIYGGSYGGYATLAGVTLTPDLYAAGIDYVGVSNMFTFMNTIPPYWEPFRDMFYEMVGDPTDAQDSVMLREVSPVFLADSIKVPMLIAQGAKDPRVNIAESDQIVEALKDNMVEVDYIVKENEGHGFSNEENRFEFYQAMETFLDKHIGEKMEIDKSEM</sequence>
<dbReference type="RefSeq" id="WP_264137845.1">
    <property type="nucleotide sequence ID" value="NZ_JAOYOD010000001.1"/>
</dbReference>
<dbReference type="SUPFAM" id="SSF82171">
    <property type="entry name" value="DPP6 N-terminal domain-like"/>
    <property type="match status" value="1"/>
</dbReference>
<protein>
    <submittedName>
        <fullName evidence="3">S9 family peptidase</fullName>
    </submittedName>
</protein>
<proteinExistence type="predicted"/>
<dbReference type="PROSITE" id="PS51257">
    <property type="entry name" value="PROKAR_LIPOPROTEIN"/>
    <property type="match status" value="1"/>
</dbReference>
<evidence type="ECO:0000313" key="3">
    <source>
        <dbReference type="EMBL" id="MCV9387017.1"/>
    </source>
</evidence>
<accession>A0ABT3CTQ9</accession>
<gene>
    <name evidence="3" type="ORF">N7U62_10105</name>
</gene>
<dbReference type="Pfam" id="PF00326">
    <property type="entry name" value="Peptidase_S9"/>
    <property type="match status" value="1"/>
</dbReference>